<accession>A0A6J6L2Q3</accession>
<dbReference type="PANTHER" id="PTHR43880">
    <property type="entry name" value="ALCOHOL DEHYDROGENASE"/>
    <property type="match status" value="1"/>
</dbReference>
<dbReference type="CDD" id="cd08279">
    <property type="entry name" value="Zn_ADH_class_III"/>
    <property type="match status" value="1"/>
</dbReference>
<evidence type="ECO:0000256" key="2">
    <source>
        <dbReference type="ARBA" id="ARBA00022723"/>
    </source>
</evidence>
<evidence type="ECO:0000256" key="3">
    <source>
        <dbReference type="ARBA" id="ARBA00022833"/>
    </source>
</evidence>
<comment type="cofactor">
    <cofactor evidence="1">
        <name>Zn(2+)</name>
        <dbReference type="ChEBI" id="CHEBI:29105"/>
    </cofactor>
</comment>
<dbReference type="Gene3D" id="3.90.180.10">
    <property type="entry name" value="Medium-chain alcohol dehydrogenases, catalytic domain"/>
    <property type="match status" value="1"/>
</dbReference>
<dbReference type="SUPFAM" id="SSF51735">
    <property type="entry name" value="NAD(P)-binding Rossmann-fold domains"/>
    <property type="match status" value="1"/>
</dbReference>
<dbReference type="Pfam" id="PF08240">
    <property type="entry name" value="ADH_N"/>
    <property type="match status" value="1"/>
</dbReference>
<protein>
    <submittedName>
        <fullName evidence="6">Unannotated protein</fullName>
    </submittedName>
</protein>
<dbReference type="InterPro" id="IPR013149">
    <property type="entry name" value="ADH-like_C"/>
</dbReference>
<dbReference type="SMART" id="SM00829">
    <property type="entry name" value="PKS_ER"/>
    <property type="match status" value="1"/>
</dbReference>
<reference evidence="6" key="1">
    <citation type="submission" date="2020-05" db="EMBL/GenBank/DDBJ databases">
        <authorList>
            <person name="Chiriac C."/>
            <person name="Salcher M."/>
            <person name="Ghai R."/>
            <person name="Kavagutti S V."/>
        </authorList>
    </citation>
    <scope>NUCLEOTIDE SEQUENCE</scope>
</reference>
<dbReference type="GO" id="GO:0008270">
    <property type="term" value="F:zinc ion binding"/>
    <property type="evidence" value="ECO:0007669"/>
    <property type="project" value="TreeGrafter"/>
</dbReference>
<dbReference type="AlphaFoldDB" id="A0A6J6L2Q3"/>
<evidence type="ECO:0000259" key="5">
    <source>
        <dbReference type="SMART" id="SM00829"/>
    </source>
</evidence>
<keyword evidence="2" id="KW-0479">Metal-binding</keyword>
<dbReference type="InterPro" id="IPR036291">
    <property type="entry name" value="NAD(P)-bd_dom_sf"/>
</dbReference>
<dbReference type="GO" id="GO:0051903">
    <property type="term" value="F:S-(hydroxymethyl)glutathione dehydrogenase [NAD(P)+] activity"/>
    <property type="evidence" value="ECO:0007669"/>
    <property type="project" value="TreeGrafter"/>
</dbReference>
<evidence type="ECO:0000313" key="6">
    <source>
        <dbReference type="EMBL" id="CAB4655816.1"/>
    </source>
</evidence>
<sequence>MKMKAAVLDGVGSTFVVRELDLDKPKSGELLVKVAASGLCASDLNAIDGKRKLVPFPAVIGHEAAGVIVEVGPDTAGFATGDHVIMSIVPNCGSCDYCKSGRPNYCSTAGNAMSVGGLFDGTSRLSHNGEKVNHFLTVASFAEYVVVPASGAVVIPKEMPLDRAALISCAVLTGYGAVMNTAKVKSGSRVGVFGCGGVGLNIVQGARMAGATTIIAIDVTDEKLELARKLGATHTINASTSDPVAEVKKICGGVDYAFEALGRESTIQQAWGTVDVDGGLILVGLLKNGATLTLDAGPFVNEQWIKGCYFGSANLREDVPTLVKSYLNGHLFLDELISERIGLEGLNSAFDRLRAGEGSRNVLVFD</sequence>
<feature type="domain" description="Enoyl reductase (ER)" evidence="5">
    <location>
        <begin position="10"/>
        <end position="363"/>
    </location>
</feature>
<dbReference type="PANTHER" id="PTHR43880:SF12">
    <property type="entry name" value="ALCOHOL DEHYDROGENASE CLASS-3"/>
    <property type="match status" value="1"/>
</dbReference>
<dbReference type="GO" id="GO:0005829">
    <property type="term" value="C:cytosol"/>
    <property type="evidence" value="ECO:0007669"/>
    <property type="project" value="TreeGrafter"/>
</dbReference>
<keyword evidence="3" id="KW-0862">Zinc</keyword>
<dbReference type="SUPFAM" id="SSF50129">
    <property type="entry name" value="GroES-like"/>
    <property type="match status" value="2"/>
</dbReference>
<dbReference type="InterPro" id="IPR013154">
    <property type="entry name" value="ADH-like_N"/>
</dbReference>
<dbReference type="EMBL" id="CAEZWP010000013">
    <property type="protein sequence ID" value="CAB4655816.1"/>
    <property type="molecule type" value="Genomic_DNA"/>
</dbReference>
<dbReference type="Gene3D" id="3.40.50.720">
    <property type="entry name" value="NAD(P)-binding Rossmann-like Domain"/>
    <property type="match status" value="1"/>
</dbReference>
<dbReference type="InterPro" id="IPR020843">
    <property type="entry name" value="ER"/>
</dbReference>
<gene>
    <name evidence="6" type="ORF">UFOPK2265_00446</name>
</gene>
<name>A0A6J6L2Q3_9ZZZZ</name>
<organism evidence="6">
    <name type="scientific">freshwater metagenome</name>
    <dbReference type="NCBI Taxonomy" id="449393"/>
    <lineage>
        <taxon>unclassified sequences</taxon>
        <taxon>metagenomes</taxon>
        <taxon>ecological metagenomes</taxon>
    </lineage>
</organism>
<dbReference type="GO" id="GO:0046294">
    <property type="term" value="P:formaldehyde catabolic process"/>
    <property type="evidence" value="ECO:0007669"/>
    <property type="project" value="TreeGrafter"/>
</dbReference>
<evidence type="ECO:0000256" key="4">
    <source>
        <dbReference type="ARBA" id="ARBA00023027"/>
    </source>
</evidence>
<dbReference type="InterPro" id="IPR011032">
    <property type="entry name" value="GroES-like_sf"/>
</dbReference>
<keyword evidence="4" id="KW-0520">NAD</keyword>
<proteinExistence type="predicted"/>
<evidence type="ECO:0000256" key="1">
    <source>
        <dbReference type="ARBA" id="ARBA00001947"/>
    </source>
</evidence>
<dbReference type="FunFam" id="3.40.50.720:FF:000003">
    <property type="entry name" value="S-(hydroxymethyl)glutathione dehydrogenase"/>
    <property type="match status" value="1"/>
</dbReference>
<dbReference type="Pfam" id="PF00107">
    <property type="entry name" value="ADH_zinc_N"/>
    <property type="match status" value="1"/>
</dbReference>